<dbReference type="OrthoDB" id="10254945at2759"/>
<evidence type="ECO:0000256" key="4">
    <source>
        <dbReference type="ARBA" id="ARBA00022519"/>
    </source>
</evidence>
<accession>A0A812S147</accession>
<dbReference type="InterPro" id="IPR050725">
    <property type="entry name" value="CysQ/Inositol_MonoPase"/>
</dbReference>
<evidence type="ECO:0000256" key="14">
    <source>
        <dbReference type="ARBA" id="ARBA00044519"/>
    </source>
</evidence>
<evidence type="ECO:0000256" key="13">
    <source>
        <dbReference type="ARBA" id="ARBA00044478"/>
    </source>
</evidence>
<evidence type="ECO:0000256" key="6">
    <source>
        <dbReference type="ARBA" id="ARBA00022723"/>
    </source>
</evidence>
<evidence type="ECO:0000256" key="9">
    <source>
        <dbReference type="ARBA" id="ARBA00023136"/>
    </source>
</evidence>
<dbReference type="GO" id="GO:0008441">
    <property type="term" value="F:3'(2'),5'-bisphosphate nucleotidase activity"/>
    <property type="evidence" value="ECO:0007669"/>
    <property type="project" value="UniProtKB-EC"/>
</dbReference>
<dbReference type="HAMAP" id="MF_02095">
    <property type="entry name" value="CysQ"/>
    <property type="match status" value="1"/>
</dbReference>
<dbReference type="GO" id="GO:0004441">
    <property type="term" value="F:inositol-1,4-bisphosphate 1-phosphatase activity"/>
    <property type="evidence" value="ECO:0007669"/>
    <property type="project" value="UniProtKB-EC"/>
</dbReference>
<protein>
    <recommendedName>
        <fullName evidence="10">3'(2'),5'-bisphosphate nucleotidase 1</fullName>
        <ecNumber evidence="14">3.1.3.57</ecNumber>
        <ecNumber evidence="2">3.1.3.7</ecNumber>
    </recommendedName>
    <alternativeName>
        <fullName evidence="15">3'-phosphoadenosine 5'-phosphate phosphatase</fullName>
    </alternativeName>
    <alternativeName>
        <fullName evidence="11">Bisphosphate 3'-nucleotidase 1</fullName>
    </alternativeName>
    <alternativeName>
        <fullName evidence="16">Inositol-polyphosphate 1-phosphatase</fullName>
    </alternativeName>
</protein>
<dbReference type="Proteomes" id="UP000649617">
    <property type="component" value="Unassembled WGS sequence"/>
</dbReference>
<keyword evidence="3" id="KW-1003">Cell membrane</keyword>
<comment type="caution">
    <text evidence="18">The sequence shown here is derived from an EMBL/GenBank/DDBJ whole genome shotgun (WGS) entry which is preliminary data.</text>
</comment>
<dbReference type="InterPro" id="IPR020550">
    <property type="entry name" value="Inositol_monophosphatase_CS"/>
</dbReference>
<dbReference type="PRINTS" id="PR00377">
    <property type="entry name" value="IMPHPHTASES"/>
</dbReference>
<keyword evidence="8 17" id="KW-0460">Magnesium</keyword>
<name>A0A812S147_SYMPI</name>
<dbReference type="EMBL" id="CAJNIZ010022223">
    <property type="protein sequence ID" value="CAE7459452.1"/>
    <property type="molecule type" value="Genomic_DNA"/>
</dbReference>
<sequence length="282" mass="30592">MAELPFVVPQDALIAIVEDAGAAILAVYEGDFEVQNKADESPLTQADLAAHKIIVAGLQAATPEIPIISEESEPPGFDVRSQWPTYWLVDPLDGTKEFVNRNGEFTVNIALIHNGEAVYGIVGVPVQQRVYIGDVVAGTAWCLDQGQMRTIRSRKMRAGQSELVVVASRSHGGERLENYLDELAQTFSALERQPVGSSLKLCTLAVGDADFYPRLGPTSEWDIAAAHAVLRAAGGEVYTFDGKLLAYNSKESLLNPEFVAVADAGFDWFSVLPDQPPVQIEH</sequence>
<dbReference type="EC" id="3.1.3.7" evidence="2"/>
<evidence type="ECO:0000256" key="5">
    <source>
        <dbReference type="ARBA" id="ARBA00022671"/>
    </source>
</evidence>
<comment type="similarity">
    <text evidence="1">Belongs to the inositol monophosphatase superfamily. CysQ family.</text>
</comment>
<evidence type="ECO:0000313" key="18">
    <source>
        <dbReference type="EMBL" id="CAE7459452.1"/>
    </source>
</evidence>
<feature type="binding site" evidence="17">
    <location>
        <position position="222"/>
    </location>
    <ligand>
        <name>Mg(2+)</name>
        <dbReference type="ChEBI" id="CHEBI:18420"/>
        <label>1</label>
        <note>catalytic</note>
    </ligand>
</feature>
<dbReference type="InterPro" id="IPR006240">
    <property type="entry name" value="CysQ"/>
</dbReference>
<dbReference type="Pfam" id="PF00459">
    <property type="entry name" value="Inositol_P"/>
    <property type="match status" value="1"/>
</dbReference>
<evidence type="ECO:0000256" key="16">
    <source>
        <dbReference type="ARBA" id="ARBA00044554"/>
    </source>
</evidence>
<evidence type="ECO:0000256" key="10">
    <source>
        <dbReference type="ARBA" id="ARBA00040342"/>
    </source>
</evidence>
<evidence type="ECO:0000256" key="3">
    <source>
        <dbReference type="ARBA" id="ARBA00022475"/>
    </source>
</evidence>
<comment type="catalytic activity">
    <reaction evidence="13">
        <text>1D-myo-inositol 1,4-bisphosphate + H2O = 1D-myo-inositol 4-phosphate + phosphate</text>
        <dbReference type="Rhea" id="RHEA:15553"/>
        <dbReference type="ChEBI" id="CHEBI:15377"/>
        <dbReference type="ChEBI" id="CHEBI:43474"/>
        <dbReference type="ChEBI" id="CHEBI:58282"/>
        <dbReference type="ChEBI" id="CHEBI:58469"/>
        <dbReference type="EC" id="3.1.3.57"/>
    </reaction>
    <physiologicalReaction direction="left-to-right" evidence="13">
        <dbReference type="Rhea" id="RHEA:15554"/>
    </physiologicalReaction>
</comment>
<dbReference type="PROSITE" id="PS00629">
    <property type="entry name" value="IMP_1"/>
    <property type="match status" value="1"/>
</dbReference>
<dbReference type="GO" id="GO:0000103">
    <property type="term" value="P:sulfate assimilation"/>
    <property type="evidence" value="ECO:0007669"/>
    <property type="project" value="TreeGrafter"/>
</dbReference>
<keyword evidence="5" id="KW-0452">Lithium</keyword>
<dbReference type="CDD" id="cd01638">
    <property type="entry name" value="CysQ"/>
    <property type="match status" value="1"/>
</dbReference>
<keyword evidence="6 17" id="KW-0479">Metal-binding</keyword>
<keyword evidence="4" id="KW-0997">Cell inner membrane</keyword>
<dbReference type="EC" id="3.1.3.57" evidence="14"/>
<dbReference type="GO" id="GO:0050427">
    <property type="term" value="P:3'-phosphoadenosine 5'-phosphosulfate metabolic process"/>
    <property type="evidence" value="ECO:0007669"/>
    <property type="project" value="TreeGrafter"/>
</dbReference>
<gene>
    <name evidence="18" type="primary">cysQ</name>
    <name evidence="18" type="ORF">SPIL2461_LOCUS11411</name>
</gene>
<evidence type="ECO:0000256" key="17">
    <source>
        <dbReference type="PIRSR" id="PIRSR600760-2"/>
    </source>
</evidence>
<dbReference type="GO" id="GO:0046854">
    <property type="term" value="P:phosphatidylinositol phosphate biosynthetic process"/>
    <property type="evidence" value="ECO:0007669"/>
    <property type="project" value="InterPro"/>
</dbReference>
<evidence type="ECO:0000256" key="15">
    <source>
        <dbReference type="ARBA" id="ARBA00044544"/>
    </source>
</evidence>
<feature type="binding site" evidence="17">
    <location>
        <position position="90"/>
    </location>
    <ligand>
        <name>Mg(2+)</name>
        <dbReference type="ChEBI" id="CHEBI:18420"/>
        <label>2</label>
    </ligand>
</feature>
<evidence type="ECO:0000256" key="8">
    <source>
        <dbReference type="ARBA" id="ARBA00022842"/>
    </source>
</evidence>
<keyword evidence="19" id="KW-1185">Reference proteome</keyword>
<organism evidence="18 19">
    <name type="scientific">Symbiodinium pilosum</name>
    <name type="common">Dinoflagellate</name>
    <dbReference type="NCBI Taxonomy" id="2952"/>
    <lineage>
        <taxon>Eukaryota</taxon>
        <taxon>Sar</taxon>
        <taxon>Alveolata</taxon>
        <taxon>Dinophyceae</taxon>
        <taxon>Suessiales</taxon>
        <taxon>Symbiodiniaceae</taxon>
        <taxon>Symbiodinium</taxon>
    </lineage>
</organism>
<evidence type="ECO:0000256" key="11">
    <source>
        <dbReference type="ARBA" id="ARBA00041815"/>
    </source>
</evidence>
<dbReference type="PANTHER" id="PTHR43028">
    <property type="entry name" value="3'(2'),5'-BISPHOSPHATE NUCLEOTIDASE 1"/>
    <property type="match status" value="1"/>
</dbReference>
<evidence type="ECO:0000256" key="7">
    <source>
        <dbReference type="ARBA" id="ARBA00022801"/>
    </source>
</evidence>
<keyword evidence="7" id="KW-0378">Hydrolase</keyword>
<reference evidence="18" key="1">
    <citation type="submission" date="2021-02" db="EMBL/GenBank/DDBJ databases">
        <authorList>
            <person name="Dougan E. K."/>
            <person name="Rhodes N."/>
            <person name="Thang M."/>
            <person name="Chan C."/>
        </authorList>
    </citation>
    <scope>NUCLEOTIDE SEQUENCE</scope>
</reference>
<dbReference type="NCBIfam" id="TIGR01331">
    <property type="entry name" value="bisphos_cysQ"/>
    <property type="match status" value="1"/>
</dbReference>
<dbReference type="AlphaFoldDB" id="A0A812S147"/>
<dbReference type="PROSITE" id="PS00630">
    <property type="entry name" value="IMP_2"/>
    <property type="match status" value="1"/>
</dbReference>
<dbReference type="InterPro" id="IPR000760">
    <property type="entry name" value="Inositol_monophosphatase-like"/>
</dbReference>
<proteinExistence type="inferred from homology"/>
<keyword evidence="9" id="KW-0472">Membrane</keyword>
<feature type="binding site" evidence="17">
    <location>
        <position position="92"/>
    </location>
    <ligand>
        <name>Mg(2+)</name>
        <dbReference type="ChEBI" id="CHEBI:18420"/>
        <label>1</label>
        <note>catalytic</note>
    </ligand>
</feature>
<evidence type="ECO:0000313" key="19">
    <source>
        <dbReference type="Proteomes" id="UP000649617"/>
    </source>
</evidence>
<feature type="binding site" evidence="17">
    <location>
        <position position="93"/>
    </location>
    <ligand>
        <name>Mg(2+)</name>
        <dbReference type="ChEBI" id="CHEBI:18420"/>
        <label>2</label>
    </ligand>
</feature>
<comment type="catalytic activity">
    <reaction evidence="12">
        <text>1D-myo-inositol 1,3,4-trisphosphate + H2O = 1D-myo-inositol 3,4-bisphosphate + phosphate</text>
        <dbReference type="Rhea" id="RHEA:70319"/>
        <dbReference type="ChEBI" id="CHEBI:15377"/>
        <dbReference type="ChEBI" id="CHEBI:43474"/>
        <dbReference type="ChEBI" id="CHEBI:58414"/>
        <dbReference type="ChEBI" id="CHEBI:83241"/>
    </reaction>
    <physiologicalReaction direction="left-to-right" evidence="12">
        <dbReference type="Rhea" id="RHEA:70320"/>
    </physiologicalReaction>
</comment>
<evidence type="ECO:0000256" key="1">
    <source>
        <dbReference type="ARBA" id="ARBA00005289"/>
    </source>
</evidence>
<dbReference type="GO" id="GO:0000287">
    <property type="term" value="F:magnesium ion binding"/>
    <property type="evidence" value="ECO:0007669"/>
    <property type="project" value="InterPro"/>
</dbReference>
<dbReference type="SUPFAM" id="SSF56655">
    <property type="entry name" value="Carbohydrate phosphatase"/>
    <property type="match status" value="1"/>
</dbReference>
<dbReference type="Gene3D" id="3.40.190.80">
    <property type="match status" value="1"/>
</dbReference>
<dbReference type="Gene3D" id="3.30.540.10">
    <property type="entry name" value="Fructose-1,6-Bisphosphatase, subunit A, domain 1"/>
    <property type="match status" value="1"/>
</dbReference>
<feature type="binding site" evidence="17">
    <location>
        <position position="70"/>
    </location>
    <ligand>
        <name>Mg(2+)</name>
        <dbReference type="ChEBI" id="CHEBI:18420"/>
        <label>1</label>
        <note>catalytic</note>
    </ligand>
</feature>
<dbReference type="PANTHER" id="PTHR43028:SF5">
    <property type="entry name" value="3'(2'),5'-BISPHOSPHATE NUCLEOTIDASE 1"/>
    <property type="match status" value="1"/>
</dbReference>
<evidence type="ECO:0000256" key="2">
    <source>
        <dbReference type="ARBA" id="ARBA00012633"/>
    </source>
</evidence>
<dbReference type="InterPro" id="IPR020583">
    <property type="entry name" value="Inositol_monoP_metal-BS"/>
</dbReference>
<evidence type="ECO:0000256" key="12">
    <source>
        <dbReference type="ARBA" id="ARBA00044465"/>
    </source>
</evidence>
<comment type="cofactor">
    <cofactor evidence="17">
        <name>Mg(2+)</name>
        <dbReference type="ChEBI" id="CHEBI:18420"/>
    </cofactor>
</comment>